<dbReference type="Proteomes" id="UP001580407">
    <property type="component" value="Unassembled WGS sequence"/>
</dbReference>
<sequence>MFMKLLKQFLGQNNRISSYKAADAEQQSYQRLLLKIEAMEKELSLCRQALDQQAMNPPVIIEHLNIEHLNIDKLQHENNFGALGIKELSGQLNIGANYYTGRPQTVKNSGAAPIKPSAAVKSEEGPRCTIRAQKSSDHGSNH</sequence>
<keyword evidence="4" id="KW-1185">Reference proteome</keyword>
<accession>A0ABV5BHF7</accession>
<organism evidence="3 4">
    <name type="scientific">Paenibacillus terreus</name>
    <dbReference type="NCBI Taxonomy" id="1387834"/>
    <lineage>
        <taxon>Bacteria</taxon>
        <taxon>Bacillati</taxon>
        <taxon>Bacillota</taxon>
        <taxon>Bacilli</taxon>
        <taxon>Bacillales</taxon>
        <taxon>Paenibacillaceae</taxon>
        <taxon>Paenibacillus</taxon>
    </lineage>
</organism>
<proteinExistence type="predicted"/>
<evidence type="ECO:0000256" key="2">
    <source>
        <dbReference type="SAM" id="MobiDB-lite"/>
    </source>
</evidence>
<keyword evidence="1" id="KW-0175">Coiled coil</keyword>
<reference evidence="3 4" key="1">
    <citation type="submission" date="2024-09" db="EMBL/GenBank/DDBJ databases">
        <authorList>
            <person name="Ruan L."/>
        </authorList>
    </citation>
    <scope>NUCLEOTIDE SEQUENCE [LARGE SCALE GENOMIC DNA]</scope>
    <source>
        <strain evidence="3 4">D33</strain>
    </source>
</reference>
<evidence type="ECO:0000256" key="1">
    <source>
        <dbReference type="SAM" id="Coils"/>
    </source>
</evidence>
<name>A0ABV5BHF7_9BACL</name>
<dbReference type="RefSeq" id="WP_375533319.1">
    <property type="nucleotide sequence ID" value="NZ_JBHIRX010000031.1"/>
</dbReference>
<evidence type="ECO:0000313" key="3">
    <source>
        <dbReference type="EMBL" id="MFB5684912.1"/>
    </source>
</evidence>
<feature type="coiled-coil region" evidence="1">
    <location>
        <begin position="22"/>
        <end position="49"/>
    </location>
</feature>
<dbReference type="EMBL" id="JBHILM010000051">
    <property type="protein sequence ID" value="MFB5684912.1"/>
    <property type="molecule type" value="Genomic_DNA"/>
</dbReference>
<protein>
    <submittedName>
        <fullName evidence="3">Uncharacterized protein</fullName>
    </submittedName>
</protein>
<comment type="caution">
    <text evidence="3">The sequence shown here is derived from an EMBL/GenBank/DDBJ whole genome shotgun (WGS) entry which is preliminary data.</text>
</comment>
<gene>
    <name evidence="3" type="ORF">ACE3NQ_28790</name>
</gene>
<feature type="region of interest" description="Disordered" evidence="2">
    <location>
        <begin position="105"/>
        <end position="142"/>
    </location>
</feature>
<evidence type="ECO:0000313" key="4">
    <source>
        <dbReference type="Proteomes" id="UP001580407"/>
    </source>
</evidence>